<accession>A0AAD8B9U6</accession>
<name>A0AAD8B9U6_BIOPF</name>
<reference evidence="1" key="2">
    <citation type="submission" date="2023-04" db="EMBL/GenBank/DDBJ databases">
        <authorList>
            <person name="Bu L."/>
            <person name="Lu L."/>
            <person name="Laidemitt M.R."/>
            <person name="Zhang S.M."/>
            <person name="Mutuku M."/>
            <person name="Mkoji G."/>
            <person name="Steinauer M."/>
            <person name="Loker E.S."/>
        </authorList>
    </citation>
    <scope>NUCLEOTIDE SEQUENCE</scope>
    <source>
        <strain evidence="1">KasaAsao</strain>
        <tissue evidence="1">Whole Snail</tissue>
    </source>
</reference>
<organism evidence="1 2">
    <name type="scientific">Biomphalaria pfeifferi</name>
    <name type="common">Bloodfluke planorb</name>
    <name type="synonym">Freshwater snail</name>
    <dbReference type="NCBI Taxonomy" id="112525"/>
    <lineage>
        <taxon>Eukaryota</taxon>
        <taxon>Metazoa</taxon>
        <taxon>Spiralia</taxon>
        <taxon>Lophotrochozoa</taxon>
        <taxon>Mollusca</taxon>
        <taxon>Gastropoda</taxon>
        <taxon>Heterobranchia</taxon>
        <taxon>Euthyneura</taxon>
        <taxon>Panpulmonata</taxon>
        <taxon>Hygrophila</taxon>
        <taxon>Lymnaeoidea</taxon>
        <taxon>Planorbidae</taxon>
        <taxon>Biomphalaria</taxon>
    </lineage>
</organism>
<evidence type="ECO:0000313" key="2">
    <source>
        <dbReference type="Proteomes" id="UP001233172"/>
    </source>
</evidence>
<comment type="caution">
    <text evidence="1">The sequence shown here is derived from an EMBL/GenBank/DDBJ whole genome shotgun (WGS) entry which is preliminary data.</text>
</comment>
<protein>
    <submittedName>
        <fullName evidence="1">Uncharacterized protein</fullName>
    </submittedName>
</protein>
<sequence length="206" mass="22810">MNSFQVQLGTKLEEVNKQVCIMIKQIDTSTSLNKTYETFATVMNKTDDQMATMSRGINNPLLNGDAVDSSAVYDCDSEPCKLGSFDKNPDICCDSAEHRSDQVNVMPACTQAFNKNCADRAAWQGEYKHWKTCQQSLDQTDVCPDTSISKGSADGGAADGSVHTGRYTRAPQTCLPDTLEDYAVSDNRAFWRPTAHRESLLKDQWS</sequence>
<dbReference type="EMBL" id="JASAOG010000116">
    <property type="protein sequence ID" value="KAK0050287.1"/>
    <property type="molecule type" value="Genomic_DNA"/>
</dbReference>
<proteinExistence type="predicted"/>
<dbReference type="AlphaFoldDB" id="A0AAD8B9U6"/>
<gene>
    <name evidence="1" type="ORF">Bpfe_020348</name>
</gene>
<evidence type="ECO:0000313" key="1">
    <source>
        <dbReference type="EMBL" id="KAK0050287.1"/>
    </source>
</evidence>
<reference evidence="1" key="1">
    <citation type="journal article" date="2023" name="PLoS Negl. Trop. Dis.">
        <title>A genome sequence for Biomphalaria pfeifferi, the major vector snail for the human-infecting parasite Schistosoma mansoni.</title>
        <authorList>
            <person name="Bu L."/>
            <person name="Lu L."/>
            <person name="Laidemitt M.R."/>
            <person name="Zhang S.M."/>
            <person name="Mutuku M."/>
            <person name="Mkoji G."/>
            <person name="Steinauer M."/>
            <person name="Loker E.S."/>
        </authorList>
    </citation>
    <scope>NUCLEOTIDE SEQUENCE</scope>
    <source>
        <strain evidence="1">KasaAsao</strain>
    </source>
</reference>
<dbReference type="Proteomes" id="UP001233172">
    <property type="component" value="Unassembled WGS sequence"/>
</dbReference>
<keyword evidence="2" id="KW-1185">Reference proteome</keyword>